<evidence type="ECO:0000256" key="2">
    <source>
        <dbReference type="ARBA" id="ARBA00022448"/>
    </source>
</evidence>
<dbReference type="PANTHER" id="PTHR30561">
    <property type="entry name" value="SMR FAMILY PROTON-DEPENDENT DRUG EFFLUX TRANSPORTER SUGE"/>
    <property type="match status" value="1"/>
</dbReference>
<keyword evidence="5 10" id="KW-1133">Transmembrane helix</keyword>
<keyword evidence="4 9" id="KW-0812">Transmembrane</keyword>
<evidence type="ECO:0000256" key="5">
    <source>
        <dbReference type="ARBA" id="ARBA00022989"/>
    </source>
</evidence>
<dbReference type="RefSeq" id="WP_189499106.1">
    <property type="nucleotide sequence ID" value="NZ_BMZH01000013.1"/>
</dbReference>
<feature type="transmembrane region" description="Helical" evidence="10">
    <location>
        <begin position="29"/>
        <end position="50"/>
    </location>
</feature>
<dbReference type="GO" id="GO:0022857">
    <property type="term" value="F:transmembrane transporter activity"/>
    <property type="evidence" value="ECO:0007669"/>
    <property type="project" value="InterPro"/>
</dbReference>
<evidence type="ECO:0000256" key="6">
    <source>
        <dbReference type="ARBA" id="ARBA00023136"/>
    </source>
</evidence>
<protein>
    <recommendedName>
        <fullName evidence="8">Guanidinium exporter</fullName>
    </recommendedName>
</protein>
<dbReference type="Pfam" id="PF00893">
    <property type="entry name" value="Multi_Drug_Res"/>
    <property type="match status" value="1"/>
</dbReference>
<evidence type="ECO:0000313" key="12">
    <source>
        <dbReference type="Proteomes" id="UP000634004"/>
    </source>
</evidence>
<gene>
    <name evidence="11" type="primary">sugE</name>
    <name evidence="11" type="ORF">GCM10009069_25760</name>
</gene>
<evidence type="ECO:0000256" key="3">
    <source>
        <dbReference type="ARBA" id="ARBA00022475"/>
    </source>
</evidence>
<keyword evidence="12" id="KW-1185">Reference proteome</keyword>
<dbReference type="EMBL" id="BMZH01000013">
    <property type="protein sequence ID" value="GHB01833.1"/>
    <property type="molecule type" value="Genomic_DNA"/>
</dbReference>
<evidence type="ECO:0000256" key="10">
    <source>
        <dbReference type="SAM" id="Phobius"/>
    </source>
</evidence>
<evidence type="ECO:0000256" key="8">
    <source>
        <dbReference type="ARBA" id="ARBA00039168"/>
    </source>
</evidence>
<keyword evidence="3" id="KW-1003">Cell membrane</keyword>
<sequence length="107" mass="11650">MSWIFLLIASLFEIAWVYALKRVTSVTDFSAIFITLSLLLLSIFFLSLAVRTIPISVAYALWTGIGIVGALVIGVSLYNESVDATRIFCIGLILAGIIGIHLSELKT</sequence>
<dbReference type="InterPro" id="IPR045324">
    <property type="entry name" value="Small_multidrug_res"/>
</dbReference>
<dbReference type="Proteomes" id="UP000634004">
    <property type="component" value="Unassembled WGS sequence"/>
</dbReference>
<dbReference type="SUPFAM" id="SSF103481">
    <property type="entry name" value="Multidrug resistance efflux transporter EmrE"/>
    <property type="match status" value="1"/>
</dbReference>
<dbReference type="AlphaFoldDB" id="A0A8J3G397"/>
<proteinExistence type="inferred from homology"/>
<dbReference type="InterPro" id="IPR000390">
    <property type="entry name" value="Small_drug/metabolite_transptr"/>
</dbReference>
<organism evidence="11 12">
    <name type="scientific">Algimonas arctica</name>
    <dbReference type="NCBI Taxonomy" id="1479486"/>
    <lineage>
        <taxon>Bacteria</taxon>
        <taxon>Pseudomonadati</taxon>
        <taxon>Pseudomonadota</taxon>
        <taxon>Alphaproteobacteria</taxon>
        <taxon>Maricaulales</taxon>
        <taxon>Robiginitomaculaceae</taxon>
        <taxon>Algimonas</taxon>
    </lineage>
</organism>
<evidence type="ECO:0000313" key="11">
    <source>
        <dbReference type="EMBL" id="GHB01833.1"/>
    </source>
</evidence>
<dbReference type="GO" id="GO:1990961">
    <property type="term" value="P:xenobiotic detoxification by transmembrane export across the plasma membrane"/>
    <property type="evidence" value="ECO:0007669"/>
    <property type="project" value="UniProtKB-ARBA"/>
</dbReference>
<comment type="similarity">
    <text evidence="7">Belongs to the drug/metabolite transporter (DMT) superfamily. Small multidrug resistance (SMR) (TC 2.A.7.1) family. Gdx/SugE subfamily.</text>
</comment>
<dbReference type="Gene3D" id="1.10.3730.20">
    <property type="match status" value="1"/>
</dbReference>
<comment type="caution">
    <text evidence="11">The sequence shown here is derived from an EMBL/GenBank/DDBJ whole genome shotgun (WGS) entry which is preliminary data.</text>
</comment>
<dbReference type="PANTHER" id="PTHR30561:SF0">
    <property type="entry name" value="GUANIDINIUM EXPORTER"/>
    <property type="match status" value="1"/>
</dbReference>
<accession>A0A8J3G397</accession>
<dbReference type="FunFam" id="1.10.3730.20:FF:000001">
    <property type="entry name" value="Quaternary ammonium compound resistance transporter SugE"/>
    <property type="match status" value="1"/>
</dbReference>
<dbReference type="InterPro" id="IPR037185">
    <property type="entry name" value="EmrE-like"/>
</dbReference>
<reference evidence="11" key="2">
    <citation type="submission" date="2020-09" db="EMBL/GenBank/DDBJ databases">
        <authorList>
            <person name="Sun Q."/>
            <person name="Kim S."/>
        </authorList>
    </citation>
    <scope>NUCLEOTIDE SEQUENCE</scope>
    <source>
        <strain evidence="11">KCTC 32513</strain>
    </source>
</reference>
<name>A0A8J3G397_9PROT</name>
<keyword evidence="6 10" id="KW-0472">Membrane</keyword>
<feature type="transmembrane region" description="Helical" evidence="10">
    <location>
        <begin position="84"/>
        <end position="102"/>
    </location>
</feature>
<comment type="subcellular location">
    <subcellularLocation>
        <location evidence="1 9">Cell membrane</location>
        <topology evidence="1 9">Multi-pass membrane protein</topology>
    </subcellularLocation>
</comment>
<dbReference type="GO" id="GO:0005886">
    <property type="term" value="C:plasma membrane"/>
    <property type="evidence" value="ECO:0007669"/>
    <property type="project" value="UniProtKB-SubCell"/>
</dbReference>
<evidence type="ECO:0000256" key="9">
    <source>
        <dbReference type="RuleBase" id="RU003942"/>
    </source>
</evidence>
<evidence type="ECO:0000256" key="1">
    <source>
        <dbReference type="ARBA" id="ARBA00004651"/>
    </source>
</evidence>
<evidence type="ECO:0000256" key="4">
    <source>
        <dbReference type="ARBA" id="ARBA00022692"/>
    </source>
</evidence>
<evidence type="ECO:0000256" key="7">
    <source>
        <dbReference type="ARBA" id="ARBA00038151"/>
    </source>
</evidence>
<feature type="transmembrane region" description="Helical" evidence="10">
    <location>
        <begin position="57"/>
        <end position="78"/>
    </location>
</feature>
<keyword evidence="2" id="KW-0813">Transport</keyword>
<reference evidence="11" key="1">
    <citation type="journal article" date="2014" name="Int. J. Syst. Evol. Microbiol.">
        <title>Complete genome sequence of Corynebacterium casei LMG S-19264T (=DSM 44701T), isolated from a smear-ripened cheese.</title>
        <authorList>
            <consortium name="US DOE Joint Genome Institute (JGI-PGF)"/>
            <person name="Walter F."/>
            <person name="Albersmeier A."/>
            <person name="Kalinowski J."/>
            <person name="Ruckert C."/>
        </authorList>
    </citation>
    <scope>NUCLEOTIDE SEQUENCE</scope>
    <source>
        <strain evidence="11">KCTC 32513</strain>
    </source>
</reference>